<dbReference type="AlphaFoldDB" id="A0A0G4KVK8"/>
<accession>A0A0G4KVK8</accession>
<reference evidence="3" key="1">
    <citation type="submission" date="2015-05" db="EMBL/GenBank/DDBJ databases">
        <authorList>
            <person name="Fogelqvist Johan"/>
        </authorList>
    </citation>
    <scope>NUCLEOTIDE SEQUENCE [LARGE SCALE GENOMIC DNA]</scope>
</reference>
<feature type="region of interest" description="Disordered" evidence="1">
    <location>
        <begin position="457"/>
        <end position="501"/>
    </location>
</feature>
<organism evidence="2 3">
    <name type="scientific">Verticillium longisporum</name>
    <name type="common">Verticillium dahliae var. longisporum</name>
    <dbReference type="NCBI Taxonomy" id="100787"/>
    <lineage>
        <taxon>Eukaryota</taxon>
        <taxon>Fungi</taxon>
        <taxon>Dikarya</taxon>
        <taxon>Ascomycota</taxon>
        <taxon>Pezizomycotina</taxon>
        <taxon>Sordariomycetes</taxon>
        <taxon>Hypocreomycetidae</taxon>
        <taxon>Glomerellales</taxon>
        <taxon>Plectosphaerellaceae</taxon>
        <taxon>Verticillium</taxon>
    </lineage>
</organism>
<evidence type="ECO:0000313" key="2">
    <source>
        <dbReference type="EMBL" id="CRK13809.1"/>
    </source>
</evidence>
<proteinExistence type="predicted"/>
<evidence type="ECO:0000256" key="1">
    <source>
        <dbReference type="SAM" id="MobiDB-lite"/>
    </source>
</evidence>
<dbReference type="EMBL" id="CVQI01004446">
    <property type="protein sequence ID" value="CRK13809.1"/>
    <property type="molecule type" value="Genomic_DNA"/>
</dbReference>
<protein>
    <submittedName>
        <fullName evidence="2">Uncharacterized protein</fullName>
    </submittedName>
</protein>
<feature type="region of interest" description="Disordered" evidence="1">
    <location>
        <begin position="127"/>
        <end position="159"/>
    </location>
</feature>
<gene>
    <name evidence="2" type="ORF">BN1723_002033</name>
</gene>
<sequence>MGFLFSHLLHDPEHLGVHGGRGGHDALVLGEGAADGEVEPLAGNVGDVAAGLAHNEVAGGVVPDLLLVGGADGQAQVNVAGAAGDAAVLALAVHADAGAGDAEALGDLGLVAVGAVAGLDALAEGGGGHVGQGPHGDGAGVGGGGEGEGAVAQGEGGGALALDGGEEHAAALVVGGVGAHVGRQRRGVVDGQVRAAEDADLDVAVDHEAEAHGVLAAAQEALGAVDGVNGPDAALGAALAVAGVDEVEHFVGRLDAAAEALLGGGVTEARLAHEVRAAEDADLDVAVDHEAEAHGVLAAAQEALGAVDGVNGPDAALGAALAVAGVDEVEHFVGRLDAAAEQRLGGRVTEARLAHEVPDLGLELVVLAQLGGLLLGDNLVFGEVVAQGGDDEGLGAKVANGDGGLVILVDGALGFFVEDALREDGGALDGELGDLEFFRVGRHGGRLHCWFGGGGGGGEGSEGHDGHEGQVVGDEGEPRQSSKSKDSQDDSEDGEEKKREGHEGAFVGGLPAHKCLFLSNAELGLSELWLLVCHRCRTDVVSCG</sequence>
<evidence type="ECO:0000313" key="3">
    <source>
        <dbReference type="Proteomes" id="UP000045706"/>
    </source>
</evidence>
<dbReference type="Proteomes" id="UP000045706">
    <property type="component" value="Unassembled WGS sequence"/>
</dbReference>
<name>A0A0G4KVK8_VERLO</name>
<feature type="compositionally biased region" description="Basic and acidic residues" evidence="1">
    <location>
        <begin position="476"/>
        <end position="488"/>
    </location>
</feature>